<feature type="region of interest" description="Disordered" evidence="6">
    <location>
        <begin position="540"/>
        <end position="563"/>
    </location>
</feature>
<dbReference type="RefSeq" id="XP_010784563.1">
    <property type="nucleotide sequence ID" value="XM_010786261.1"/>
</dbReference>
<evidence type="ECO:0000313" key="7">
    <source>
        <dbReference type="Proteomes" id="UP000504611"/>
    </source>
</evidence>
<feature type="non-terminal residue" evidence="8">
    <location>
        <position position="563"/>
    </location>
</feature>
<feature type="compositionally biased region" description="Polar residues" evidence="6">
    <location>
        <begin position="203"/>
        <end position="219"/>
    </location>
</feature>
<dbReference type="KEGG" id="ncc:104958519"/>
<dbReference type="PANTHER" id="PTHR14471:SF1">
    <property type="entry name" value="E3 UBIQUITIN-PROTEIN LIGASE MARCHF7"/>
    <property type="match status" value="1"/>
</dbReference>
<evidence type="ECO:0000256" key="2">
    <source>
        <dbReference type="ARBA" id="ARBA00004906"/>
    </source>
</evidence>
<dbReference type="PANTHER" id="PTHR14471">
    <property type="entry name" value="MARCH7/10 E3 UBIQUITIN PROTEIN LIGASE FAMILY MEMBER"/>
    <property type="match status" value="1"/>
</dbReference>
<dbReference type="Proteomes" id="UP000504611">
    <property type="component" value="Unplaced"/>
</dbReference>
<dbReference type="AlphaFoldDB" id="A0A6I9PCN8"/>
<feature type="compositionally biased region" description="Low complexity" evidence="6">
    <location>
        <begin position="254"/>
        <end position="273"/>
    </location>
</feature>
<feature type="compositionally biased region" description="Low complexity" evidence="6">
    <location>
        <begin position="229"/>
        <end position="244"/>
    </location>
</feature>
<sequence>MFYFLSFLKSSRLLSSSRDYSSSDSRSSSWKLPSSLTSSSRSYERPWAESSLSSRSKLTDPEPRLGMRSSLLNVTDDGDSKRAKLSYSNRGLYTRTPSTSVTGSTYSSTGLSSGREKDTYDSSWSSCRLLSRSSSSNPLSRRELETKNDPVLSSLAERRNRTSGLTSSSYQTDRMTSTYAQGARPKESTYTPSFSSSSYSSSARESTLNSHLSASSPYRSSPLLRESTRTPSRFLSSSSTLRSSQEPTRNPVPSSNTTSTSYSSHTSRFTTHLPRPEAPLPARPVPLPARPAPEGVESDSRSSTRRLLSRLFSRRSSQDSSSGSSSVRSLDDDSPPTGGESVDSEEGPRVSSVEPAAGGSEGGLGRNRRADLAPIQENNDRREQAPSRTTQWREPGVGSSNTSSSGGGGSSYSWLSSSLRGRCPPLISRLRRHTLGQNAHSAAGSEEGYSRPQHLLRRWDNLEHKVTQEDDDDEDEDDDEEEDEDDEEEEEEDEGAVGLEAFNAGRPCRLQGETLPELEDTAVDVPLHRRAYDNISSHMVALGAESQREKPTADQEKLRKIKE</sequence>
<dbReference type="InterPro" id="IPR052297">
    <property type="entry name" value="RING-CH-type_E3_ubiq-ligase"/>
</dbReference>
<evidence type="ECO:0000313" key="8">
    <source>
        <dbReference type="RefSeq" id="XP_010784563.1"/>
    </source>
</evidence>
<comment type="pathway">
    <text evidence="2">Protein modification; protein ubiquitination.</text>
</comment>
<feature type="region of interest" description="Disordered" evidence="6">
    <location>
        <begin position="15"/>
        <end position="418"/>
    </location>
</feature>
<dbReference type="GO" id="GO:0061630">
    <property type="term" value="F:ubiquitin protein ligase activity"/>
    <property type="evidence" value="ECO:0007669"/>
    <property type="project" value="UniProtKB-EC"/>
</dbReference>
<dbReference type="GeneID" id="104958519"/>
<name>A0A6I9PCN8_9TELE</name>
<reference evidence="8" key="1">
    <citation type="submission" date="2025-08" db="UniProtKB">
        <authorList>
            <consortium name="RefSeq"/>
        </authorList>
    </citation>
    <scope>IDENTIFICATION</scope>
    <source>
        <tissue evidence="8">Muscle</tissue>
    </source>
</reference>
<keyword evidence="4" id="KW-0808">Transferase</keyword>
<feature type="compositionally biased region" description="Low complexity" evidence="6">
    <location>
        <begin position="15"/>
        <end position="41"/>
    </location>
</feature>
<dbReference type="OrthoDB" id="2154780at2759"/>
<protein>
    <recommendedName>
        <fullName evidence="3">RING-type E3 ubiquitin transferase</fullName>
        <ecNumber evidence="3">2.3.2.27</ecNumber>
    </recommendedName>
</protein>
<feature type="compositionally biased region" description="Low complexity" evidence="6">
    <location>
        <begin position="96"/>
        <end position="113"/>
    </location>
</feature>
<keyword evidence="5" id="KW-0833">Ubl conjugation pathway</keyword>
<dbReference type="EC" id="2.3.2.27" evidence="3"/>
<feature type="compositionally biased region" description="Low complexity" evidence="6">
    <location>
        <begin position="122"/>
        <end position="139"/>
    </location>
</feature>
<feature type="compositionally biased region" description="Low complexity" evidence="6">
    <location>
        <begin position="188"/>
        <end position="202"/>
    </location>
</feature>
<gene>
    <name evidence="8" type="primary">LOC104958519</name>
</gene>
<evidence type="ECO:0000256" key="4">
    <source>
        <dbReference type="ARBA" id="ARBA00022679"/>
    </source>
</evidence>
<evidence type="ECO:0000256" key="6">
    <source>
        <dbReference type="SAM" id="MobiDB-lite"/>
    </source>
</evidence>
<organism evidence="7 8">
    <name type="scientific">Notothenia coriiceps</name>
    <name type="common">black rockcod</name>
    <dbReference type="NCBI Taxonomy" id="8208"/>
    <lineage>
        <taxon>Eukaryota</taxon>
        <taxon>Metazoa</taxon>
        <taxon>Chordata</taxon>
        <taxon>Craniata</taxon>
        <taxon>Vertebrata</taxon>
        <taxon>Euteleostomi</taxon>
        <taxon>Actinopterygii</taxon>
        <taxon>Neopterygii</taxon>
        <taxon>Teleostei</taxon>
        <taxon>Neoteleostei</taxon>
        <taxon>Acanthomorphata</taxon>
        <taxon>Eupercaria</taxon>
        <taxon>Perciformes</taxon>
        <taxon>Notothenioidei</taxon>
        <taxon>Nototheniidae</taxon>
        <taxon>Notothenia</taxon>
    </lineage>
</organism>
<accession>A0A6I9PCN8</accession>
<evidence type="ECO:0000256" key="5">
    <source>
        <dbReference type="ARBA" id="ARBA00022786"/>
    </source>
</evidence>
<comment type="catalytic activity">
    <reaction evidence="1">
        <text>S-ubiquitinyl-[E2 ubiquitin-conjugating enzyme]-L-cysteine + [acceptor protein]-L-lysine = [E2 ubiquitin-conjugating enzyme]-L-cysteine + N(6)-ubiquitinyl-[acceptor protein]-L-lysine.</text>
        <dbReference type="EC" id="2.3.2.27"/>
    </reaction>
</comment>
<feature type="compositionally biased region" description="Polar residues" evidence="6">
    <location>
        <begin position="162"/>
        <end position="180"/>
    </location>
</feature>
<feature type="compositionally biased region" description="Low complexity" evidence="6">
    <location>
        <begin position="309"/>
        <end position="328"/>
    </location>
</feature>
<feature type="region of interest" description="Disordered" evidence="6">
    <location>
        <begin position="460"/>
        <end position="513"/>
    </location>
</feature>
<evidence type="ECO:0000256" key="1">
    <source>
        <dbReference type="ARBA" id="ARBA00000900"/>
    </source>
</evidence>
<proteinExistence type="predicted"/>
<keyword evidence="7" id="KW-1185">Reference proteome</keyword>
<feature type="compositionally biased region" description="Basic and acidic residues" evidence="6">
    <location>
        <begin position="546"/>
        <end position="563"/>
    </location>
</feature>
<feature type="compositionally biased region" description="Acidic residues" evidence="6">
    <location>
        <begin position="469"/>
        <end position="495"/>
    </location>
</feature>
<evidence type="ECO:0000256" key="3">
    <source>
        <dbReference type="ARBA" id="ARBA00012483"/>
    </source>
</evidence>
<feature type="compositionally biased region" description="Pro residues" evidence="6">
    <location>
        <begin position="276"/>
        <end position="291"/>
    </location>
</feature>